<evidence type="ECO:0000313" key="4">
    <source>
        <dbReference type="Proteomes" id="UP000654123"/>
    </source>
</evidence>
<dbReference type="GO" id="GO:0004674">
    <property type="term" value="F:protein serine/threonine kinase activity"/>
    <property type="evidence" value="ECO:0007669"/>
    <property type="project" value="UniProtKB-KW"/>
</dbReference>
<evidence type="ECO:0000313" key="3">
    <source>
        <dbReference type="EMBL" id="GGQ09282.1"/>
    </source>
</evidence>
<gene>
    <name evidence="3" type="ORF">GCM10010249_29740</name>
</gene>
<dbReference type="InterPro" id="IPR050267">
    <property type="entry name" value="Anti-sigma-factor_SerPK"/>
</dbReference>
<dbReference type="CDD" id="cd16936">
    <property type="entry name" value="HATPase_RsbW-like"/>
    <property type="match status" value="1"/>
</dbReference>
<dbReference type="Gene3D" id="3.30.565.10">
    <property type="entry name" value="Histidine kinase-like ATPase, C-terminal domain"/>
    <property type="match status" value="1"/>
</dbReference>
<proteinExistence type="predicted"/>
<keyword evidence="4" id="KW-1185">Reference proteome</keyword>
<accession>A0A918B0D2</accession>
<dbReference type="InterPro" id="IPR003594">
    <property type="entry name" value="HATPase_dom"/>
</dbReference>
<keyword evidence="1" id="KW-0808">Transferase</keyword>
<organism evidence="3 4">
    <name type="scientific">Streptomyces roseolilacinus</name>
    <dbReference type="NCBI Taxonomy" id="66904"/>
    <lineage>
        <taxon>Bacteria</taxon>
        <taxon>Bacillati</taxon>
        <taxon>Actinomycetota</taxon>
        <taxon>Actinomycetes</taxon>
        <taxon>Kitasatosporales</taxon>
        <taxon>Streptomycetaceae</taxon>
        <taxon>Streptomyces</taxon>
    </lineage>
</organism>
<reference evidence="3" key="2">
    <citation type="submission" date="2020-09" db="EMBL/GenBank/DDBJ databases">
        <authorList>
            <person name="Sun Q."/>
            <person name="Ohkuma M."/>
        </authorList>
    </citation>
    <scope>NUCLEOTIDE SEQUENCE</scope>
    <source>
        <strain evidence="3">JCM 4335</strain>
    </source>
</reference>
<evidence type="ECO:0000259" key="2">
    <source>
        <dbReference type="Pfam" id="PF13581"/>
    </source>
</evidence>
<dbReference type="AlphaFoldDB" id="A0A918B0D2"/>
<dbReference type="InterPro" id="IPR036890">
    <property type="entry name" value="HATPase_C_sf"/>
</dbReference>
<dbReference type="PANTHER" id="PTHR35526:SF3">
    <property type="entry name" value="ANTI-SIGMA-F FACTOR RSBW"/>
    <property type="match status" value="1"/>
</dbReference>
<dbReference type="PANTHER" id="PTHR35526">
    <property type="entry name" value="ANTI-SIGMA-F FACTOR RSBW-RELATED"/>
    <property type="match status" value="1"/>
</dbReference>
<comment type="caution">
    <text evidence="3">The sequence shown here is derived from an EMBL/GenBank/DDBJ whole genome shotgun (WGS) entry which is preliminary data.</text>
</comment>
<dbReference type="SUPFAM" id="SSF55874">
    <property type="entry name" value="ATPase domain of HSP90 chaperone/DNA topoisomerase II/histidine kinase"/>
    <property type="match status" value="1"/>
</dbReference>
<dbReference type="Pfam" id="PF13581">
    <property type="entry name" value="HATPase_c_2"/>
    <property type="match status" value="1"/>
</dbReference>
<dbReference type="RefSeq" id="WP_189533839.1">
    <property type="nucleotide sequence ID" value="NZ_BMSV01000005.1"/>
</dbReference>
<keyword evidence="1" id="KW-0418">Kinase</keyword>
<dbReference type="EMBL" id="BMSV01000005">
    <property type="protein sequence ID" value="GGQ09282.1"/>
    <property type="molecule type" value="Genomic_DNA"/>
</dbReference>
<sequence length="160" mass="16838">MVKSAHGAQGQAAPTAHAIQRTVTLEGGAACIAQGRDAAVDFLTRVQVEHGLPVSERAMHLTQLVVSELVTNAYKYAPGPALLELRVVGDTVEVAVWDSDPVLPVARAADPGRVGQHGLEIVMAVARGFEVQREPVGKRITVRVALPDDPGGDLSGRNPQ</sequence>
<keyword evidence="1" id="KW-0723">Serine/threonine-protein kinase</keyword>
<protein>
    <recommendedName>
        <fullName evidence="2">Histidine kinase/HSP90-like ATPase domain-containing protein</fullName>
    </recommendedName>
</protein>
<reference evidence="3" key="1">
    <citation type="journal article" date="2014" name="Int. J. Syst. Evol. Microbiol.">
        <title>Complete genome sequence of Corynebacterium casei LMG S-19264T (=DSM 44701T), isolated from a smear-ripened cheese.</title>
        <authorList>
            <consortium name="US DOE Joint Genome Institute (JGI-PGF)"/>
            <person name="Walter F."/>
            <person name="Albersmeier A."/>
            <person name="Kalinowski J."/>
            <person name="Ruckert C."/>
        </authorList>
    </citation>
    <scope>NUCLEOTIDE SEQUENCE</scope>
    <source>
        <strain evidence="3">JCM 4335</strain>
    </source>
</reference>
<dbReference type="Proteomes" id="UP000654123">
    <property type="component" value="Unassembled WGS sequence"/>
</dbReference>
<feature type="domain" description="Histidine kinase/HSP90-like ATPase" evidence="2">
    <location>
        <begin position="39"/>
        <end position="143"/>
    </location>
</feature>
<name>A0A918B0D2_9ACTN</name>
<evidence type="ECO:0000256" key="1">
    <source>
        <dbReference type="ARBA" id="ARBA00022527"/>
    </source>
</evidence>